<evidence type="ECO:0000256" key="6">
    <source>
        <dbReference type="ARBA" id="ARBA00022833"/>
    </source>
</evidence>
<dbReference type="FunFam" id="3.30.160.60:FF:003017">
    <property type="entry name" value="Si:cabz01054396.2"/>
    <property type="match status" value="1"/>
</dbReference>
<protein>
    <recommendedName>
        <fullName evidence="11">C2H2-type domain-containing protein</fullName>
    </recommendedName>
</protein>
<evidence type="ECO:0000256" key="4">
    <source>
        <dbReference type="ARBA" id="ARBA00022737"/>
    </source>
</evidence>
<evidence type="ECO:0000256" key="3">
    <source>
        <dbReference type="ARBA" id="ARBA00022723"/>
    </source>
</evidence>
<proteinExistence type="inferred from homology"/>
<feature type="coiled-coil region" evidence="9">
    <location>
        <begin position="51"/>
        <end position="85"/>
    </location>
</feature>
<keyword evidence="7" id="KW-0539">Nucleus</keyword>
<comment type="subcellular location">
    <subcellularLocation>
        <location evidence="1">Nucleus</location>
    </subcellularLocation>
</comment>
<dbReference type="SMART" id="SM00355">
    <property type="entry name" value="ZnF_C2H2"/>
    <property type="match status" value="4"/>
</dbReference>
<evidence type="ECO:0000256" key="2">
    <source>
        <dbReference type="ARBA" id="ARBA00006991"/>
    </source>
</evidence>
<evidence type="ECO:0000259" key="11">
    <source>
        <dbReference type="PROSITE" id="PS50157"/>
    </source>
</evidence>
<comment type="caution">
    <text evidence="12">The sequence shown here is derived from an EMBL/GenBank/DDBJ whole genome shotgun (WGS) entry which is preliminary data.</text>
</comment>
<dbReference type="InterPro" id="IPR013087">
    <property type="entry name" value="Znf_C2H2_type"/>
</dbReference>
<evidence type="ECO:0000313" key="13">
    <source>
        <dbReference type="Proteomes" id="UP000792457"/>
    </source>
</evidence>
<dbReference type="PANTHER" id="PTHR16515:SF66">
    <property type="entry name" value="C2H2-TYPE DOMAIN-CONTAINING PROTEIN"/>
    <property type="match status" value="1"/>
</dbReference>
<dbReference type="FunFam" id="3.30.160.60:FF:000446">
    <property type="entry name" value="Zinc finger protein"/>
    <property type="match status" value="1"/>
</dbReference>
<dbReference type="OrthoDB" id="2158658at2759"/>
<gene>
    <name evidence="12" type="ORF">J437_LFUL005524</name>
</gene>
<organism evidence="12 13">
    <name type="scientific">Ladona fulva</name>
    <name type="common">Scarce chaser dragonfly</name>
    <name type="synonym">Libellula fulva</name>
    <dbReference type="NCBI Taxonomy" id="123851"/>
    <lineage>
        <taxon>Eukaryota</taxon>
        <taxon>Metazoa</taxon>
        <taxon>Ecdysozoa</taxon>
        <taxon>Arthropoda</taxon>
        <taxon>Hexapoda</taxon>
        <taxon>Insecta</taxon>
        <taxon>Pterygota</taxon>
        <taxon>Palaeoptera</taxon>
        <taxon>Odonata</taxon>
        <taxon>Epiprocta</taxon>
        <taxon>Anisoptera</taxon>
        <taxon>Libelluloidea</taxon>
        <taxon>Libellulidae</taxon>
        <taxon>Ladona</taxon>
    </lineage>
</organism>
<dbReference type="PANTHER" id="PTHR16515">
    <property type="entry name" value="PR DOMAIN ZINC FINGER PROTEIN"/>
    <property type="match status" value="1"/>
</dbReference>
<comment type="similarity">
    <text evidence="2">Belongs to the krueppel C2H2-type zinc-finger protein family.</text>
</comment>
<keyword evidence="3" id="KW-0479">Metal-binding</keyword>
<evidence type="ECO:0000256" key="9">
    <source>
        <dbReference type="SAM" id="Coils"/>
    </source>
</evidence>
<keyword evidence="6" id="KW-0862">Zinc</keyword>
<feature type="region of interest" description="Disordered" evidence="10">
    <location>
        <begin position="190"/>
        <end position="216"/>
    </location>
</feature>
<evidence type="ECO:0000256" key="7">
    <source>
        <dbReference type="ARBA" id="ARBA00023242"/>
    </source>
</evidence>
<name>A0A8K0K2Z3_LADFU</name>
<keyword evidence="9" id="KW-0175">Coiled coil</keyword>
<feature type="compositionally biased region" description="Polar residues" evidence="10">
    <location>
        <begin position="193"/>
        <end position="216"/>
    </location>
</feature>
<feature type="domain" description="C2H2-type" evidence="11">
    <location>
        <begin position="393"/>
        <end position="420"/>
    </location>
</feature>
<dbReference type="SUPFAM" id="SSF57667">
    <property type="entry name" value="beta-beta-alpha zinc fingers"/>
    <property type="match status" value="2"/>
</dbReference>
<feature type="compositionally biased region" description="Acidic residues" evidence="10">
    <location>
        <begin position="134"/>
        <end position="143"/>
    </location>
</feature>
<sequence length="513" mass="57192">MAPPMVFSRFDGSAKDGEMIYKFDSKVIDSEVNREYCLNTVLNDPKTANDVNVYKEVIKRLVDDLAKLRRENLELKETVLAFTKRLPQVFQNLSSLSASIEAEAHRFIARKARKSEDETDYSTPSREGSLAGEDYVESDETSDDESRQAVMSISDDGTLHHVQNFVEIVSDEDNIAEDGSRVNVTNIVHAGNGNCSSNNKQSKGNDNKSSCTNARTNPNVINLGNANGVKQSWEVISSSNEKLENFSLLHVDQNESGTELNCGKEVKKTFESTLKKLEDETDINIQTKESLEDLSKVQEEEKNGSLLKVSSFARSTGISMNIGNNSSVRSQGQQRIFSCDICGRTFSRSSNLLHHAMRHRNERPHQCKICDRAFVQKANLKVHLRSHTGERPYACNVCGKAFAQKNNALRHLRAHARQQQQQEKKLECPMCGKSFGRGALYETHMRRAHSSTETQNDVDCTGDANKDSNINICPAVVTINIPHHKSPTPYSMQFSPIEGSPPLSSVMPHPVVA</sequence>
<dbReference type="FunFam" id="3.30.160.60:FF:001442">
    <property type="entry name" value="zinc finger protein 696"/>
    <property type="match status" value="1"/>
</dbReference>
<feature type="domain" description="C2H2-type" evidence="11">
    <location>
        <begin position="426"/>
        <end position="454"/>
    </location>
</feature>
<dbReference type="Gene3D" id="3.30.160.60">
    <property type="entry name" value="Classic Zinc Finger"/>
    <property type="match status" value="4"/>
</dbReference>
<accession>A0A8K0K2Z3</accession>
<evidence type="ECO:0000313" key="12">
    <source>
        <dbReference type="EMBL" id="KAG8226707.1"/>
    </source>
</evidence>
<evidence type="ECO:0000256" key="10">
    <source>
        <dbReference type="SAM" id="MobiDB-lite"/>
    </source>
</evidence>
<reference evidence="12" key="1">
    <citation type="submission" date="2013-04" db="EMBL/GenBank/DDBJ databases">
        <authorList>
            <person name="Qu J."/>
            <person name="Murali S.C."/>
            <person name="Bandaranaike D."/>
            <person name="Bellair M."/>
            <person name="Blankenburg K."/>
            <person name="Chao H."/>
            <person name="Dinh H."/>
            <person name="Doddapaneni H."/>
            <person name="Downs B."/>
            <person name="Dugan-Rocha S."/>
            <person name="Elkadiri S."/>
            <person name="Gnanaolivu R.D."/>
            <person name="Hernandez B."/>
            <person name="Javaid M."/>
            <person name="Jayaseelan J.C."/>
            <person name="Lee S."/>
            <person name="Li M."/>
            <person name="Ming W."/>
            <person name="Munidasa M."/>
            <person name="Muniz J."/>
            <person name="Nguyen L."/>
            <person name="Ongeri F."/>
            <person name="Osuji N."/>
            <person name="Pu L.-L."/>
            <person name="Puazo M."/>
            <person name="Qu C."/>
            <person name="Quiroz J."/>
            <person name="Raj R."/>
            <person name="Weissenberger G."/>
            <person name="Xin Y."/>
            <person name="Zou X."/>
            <person name="Han Y."/>
            <person name="Richards S."/>
            <person name="Worley K."/>
            <person name="Muzny D."/>
            <person name="Gibbs R."/>
        </authorList>
    </citation>
    <scope>NUCLEOTIDE SEQUENCE</scope>
    <source>
        <strain evidence="12">Sampled in the wild</strain>
    </source>
</reference>
<dbReference type="InterPro" id="IPR036236">
    <property type="entry name" value="Znf_C2H2_sf"/>
</dbReference>
<feature type="domain" description="C2H2-type" evidence="11">
    <location>
        <begin position="337"/>
        <end position="364"/>
    </location>
</feature>
<dbReference type="AlphaFoldDB" id="A0A8K0K2Z3"/>
<dbReference type="InterPro" id="IPR050331">
    <property type="entry name" value="Zinc_finger"/>
</dbReference>
<evidence type="ECO:0000256" key="1">
    <source>
        <dbReference type="ARBA" id="ARBA00004123"/>
    </source>
</evidence>
<evidence type="ECO:0000256" key="5">
    <source>
        <dbReference type="ARBA" id="ARBA00022771"/>
    </source>
</evidence>
<feature type="region of interest" description="Disordered" evidence="10">
    <location>
        <begin position="112"/>
        <end position="148"/>
    </location>
</feature>
<dbReference type="PROSITE" id="PS00028">
    <property type="entry name" value="ZINC_FINGER_C2H2_1"/>
    <property type="match status" value="4"/>
</dbReference>
<dbReference type="Pfam" id="PF00096">
    <property type="entry name" value="zf-C2H2"/>
    <property type="match status" value="4"/>
</dbReference>
<dbReference type="GO" id="GO:0010468">
    <property type="term" value="P:regulation of gene expression"/>
    <property type="evidence" value="ECO:0007669"/>
    <property type="project" value="TreeGrafter"/>
</dbReference>
<keyword evidence="4" id="KW-0677">Repeat</keyword>
<reference evidence="12" key="2">
    <citation type="submission" date="2017-10" db="EMBL/GenBank/DDBJ databases">
        <title>Ladona fulva Genome sequencing and assembly.</title>
        <authorList>
            <person name="Murali S."/>
            <person name="Richards S."/>
            <person name="Bandaranaike D."/>
            <person name="Bellair M."/>
            <person name="Blankenburg K."/>
            <person name="Chao H."/>
            <person name="Dinh H."/>
            <person name="Doddapaneni H."/>
            <person name="Dugan-Rocha S."/>
            <person name="Elkadiri S."/>
            <person name="Gnanaolivu R."/>
            <person name="Hernandez B."/>
            <person name="Skinner E."/>
            <person name="Javaid M."/>
            <person name="Lee S."/>
            <person name="Li M."/>
            <person name="Ming W."/>
            <person name="Munidasa M."/>
            <person name="Muniz J."/>
            <person name="Nguyen L."/>
            <person name="Hughes D."/>
            <person name="Osuji N."/>
            <person name="Pu L.-L."/>
            <person name="Puazo M."/>
            <person name="Qu C."/>
            <person name="Quiroz J."/>
            <person name="Raj R."/>
            <person name="Weissenberger G."/>
            <person name="Xin Y."/>
            <person name="Zou X."/>
            <person name="Han Y."/>
            <person name="Worley K."/>
            <person name="Muzny D."/>
            <person name="Gibbs R."/>
        </authorList>
    </citation>
    <scope>NUCLEOTIDE SEQUENCE</scope>
    <source>
        <strain evidence="12">Sampled in the wild</strain>
    </source>
</reference>
<keyword evidence="5 8" id="KW-0863">Zinc-finger</keyword>
<dbReference type="PROSITE" id="PS50157">
    <property type="entry name" value="ZINC_FINGER_C2H2_2"/>
    <property type="match status" value="4"/>
</dbReference>
<dbReference type="GO" id="GO:0005634">
    <property type="term" value="C:nucleus"/>
    <property type="evidence" value="ECO:0007669"/>
    <property type="project" value="UniProtKB-SubCell"/>
</dbReference>
<feature type="domain" description="C2H2-type" evidence="11">
    <location>
        <begin position="365"/>
        <end position="392"/>
    </location>
</feature>
<dbReference type="GO" id="GO:0008270">
    <property type="term" value="F:zinc ion binding"/>
    <property type="evidence" value="ECO:0007669"/>
    <property type="project" value="UniProtKB-KW"/>
</dbReference>
<dbReference type="EMBL" id="KZ308293">
    <property type="protein sequence ID" value="KAG8226707.1"/>
    <property type="molecule type" value="Genomic_DNA"/>
</dbReference>
<dbReference type="Proteomes" id="UP000792457">
    <property type="component" value="Unassembled WGS sequence"/>
</dbReference>
<evidence type="ECO:0000256" key="8">
    <source>
        <dbReference type="PROSITE-ProRule" id="PRU00042"/>
    </source>
</evidence>
<keyword evidence="13" id="KW-1185">Reference proteome</keyword>